<evidence type="ECO:0000313" key="2">
    <source>
        <dbReference type="EMBL" id="MPM72450.1"/>
    </source>
</evidence>
<dbReference type="GO" id="GO:0052621">
    <property type="term" value="F:diguanylate cyclase activity"/>
    <property type="evidence" value="ECO:0007669"/>
    <property type="project" value="TreeGrafter"/>
</dbReference>
<dbReference type="Pfam" id="PF00990">
    <property type="entry name" value="GGDEF"/>
    <property type="match status" value="1"/>
</dbReference>
<dbReference type="GO" id="GO:1902201">
    <property type="term" value="P:negative regulation of bacterial-type flagellum-dependent cell motility"/>
    <property type="evidence" value="ECO:0007669"/>
    <property type="project" value="TreeGrafter"/>
</dbReference>
<protein>
    <recommendedName>
        <fullName evidence="1">GGDEF domain-containing protein</fullName>
    </recommendedName>
</protein>
<dbReference type="AlphaFoldDB" id="A0A645C3U8"/>
<dbReference type="SUPFAM" id="SSF55073">
    <property type="entry name" value="Nucleotide cyclase"/>
    <property type="match status" value="1"/>
</dbReference>
<dbReference type="InterPro" id="IPR043128">
    <property type="entry name" value="Rev_trsase/Diguanyl_cyclase"/>
</dbReference>
<dbReference type="PANTHER" id="PTHR45138:SF9">
    <property type="entry name" value="DIGUANYLATE CYCLASE DGCM-RELATED"/>
    <property type="match status" value="1"/>
</dbReference>
<proteinExistence type="predicted"/>
<dbReference type="EMBL" id="VSSQ01024756">
    <property type="protein sequence ID" value="MPM72450.1"/>
    <property type="molecule type" value="Genomic_DNA"/>
</dbReference>
<sequence length="204" mass="23178">MTSIPSSETAFNKCNELCDKIKSISIGDQEISVTLSIGIAINTENAKTFDALYKNADLALYESKRLGRSRTTLFASSISHPAKNRWIDKEWLIDTLEDSLSIIDLETYEFLFVSNTGMSILGIDGYSGKKCYEILHGLSIPCPNCIKDKLTFDKFYKWKYYNKYLSKDLILKDKLIEFDGQIAHLQMMIDISDAIKNTPVIECK</sequence>
<organism evidence="2">
    <name type="scientific">bioreactor metagenome</name>
    <dbReference type="NCBI Taxonomy" id="1076179"/>
    <lineage>
        <taxon>unclassified sequences</taxon>
        <taxon>metagenomes</taxon>
        <taxon>ecological metagenomes</taxon>
    </lineage>
</organism>
<dbReference type="PANTHER" id="PTHR45138">
    <property type="entry name" value="REGULATORY COMPONENTS OF SENSORY TRANSDUCTION SYSTEM"/>
    <property type="match status" value="1"/>
</dbReference>
<dbReference type="GO" id="GO:0005886">
    <property type="term" value="C:plasma membrane"/>
    <property type="evidence" value="ECO:0007669"/>
    <property type="project" value="TreeGrafter"/>
</dbReference>
<gene>
    <name evidence="2" type="ORF">SDC9_119426</name>
</gene>
<dbReference type="Gene3D" id="3.30.70.270">
    <property type="match status" value="1"/>
</dbReference>
<dbReference type="InterPro" id="IPR000160">
    <property type="entry name" value="GGDEF_dom"/>
</dbReference>
<dbReference type="InterPro" id="IPR029787">
    <property type="entry name" value="Nucleotide_cyclase"/>
</dbReference>
<dbReference type="InterPro" id="IPR050469">
    <property type="entry name" value="Diguanylate_Cyclase"/>
</dbReference>
<evidence type="ECO:0000259" key="1">
    <source>
        <dbReference type="PROSITE" id="PS50887"/>
    </source>
</evidence>
<comment type="caution">
    <text evidence="2">The sequence shown here is derived from an EMBL/GenBank/DDBJ whole genome shotgun (WGS) entry which is preliminary data.</text>
</comment>
<reference evidence="2" key="1">
    <citation type="submission" date="2019-08" db="EMBL/GenBank/DDBJ databases">
        <authorList>
            <person name="Kucharzyk K."/>
            <person name="Murdoch R.W."/>
            <person name="Higgins S."/>
            <person name="Loffler F."/>
        </authorList>
    </citation>
    <scope>NUCLEOTIDE SEQUENCE</scope>
</reference>
<dbReference type="GO" id="GO:0043709">
    <property type="term" value="P:cell adhesion involved in single-species biofilm formation"/>
    <property type="evidence" value="ECO:0007669"/>
    <property type="project" value="TreeGrafter"/>
</dbReference>
<feature type="domain" description="GGDEF" evidence="1">
    <location>
        <begin position="1"/>
        <end position="76"/>
    </location>
</feature>
<accession>A0A645C3U8</accession>
<name>A0A645C3U8_9ZZZZ</name>
<dbReference type="PROSITE" id="PS50887">
    <property type="entry name" value="GGDEF"/>
    <property type="match status" value="1"/>
</dbReference>